<name>A0A926I3K6_9FIRM</name>
<sequence>MSIEKMTLVQITGHVDVLDKVLRRCSDIGQFHPEQPAQLTDKAGGFTQMMEENPYKARLNRIVDIGVNAGITLKYDAADVRKVASDGIDDFLDSFHKELLELSDRKRELTKAIEEGQTAEVQLRHLDSLDVSLDELFACEFLKIRFGRLPVDSYGKLAYYKDRLFFFVSLSEGSTYHWGMYITTVDHVAEVDDIFSSLYFERIRIPEAHGTPGIAKQMFKDELVKNKAELEEVNNRLAELIRANEEKFQDIYSGVRFRSESFDLRRYVSVYKGQFHLTGFLPTRDEEAFRKSIESIDRAHVEFKPQDSDKRLVTPTKLNNCKLFQPFEMFVDMYGTPSYNEIDPTPFVGITYTLLYGIMFGDLGQGLVIALLGALLWKFKKMNLGRIMTRIGISAACFGLVYGSVFGMEHLLDPLYTDLLGLPGKPVEVMDPLTINNLLIFAIGLGVVLIIASMTINIVIGLKNRDFEKAIFSNNGLAGMVFYVAVLLGVLSMLSGGQSLFTPLYILAFIVLPILVIFLKHPLGKLTRGNRHIKPEGGIGSFILEGFFELFEVVLSFVTNTMSFLRVGGFIISHAGMMAVVLTLTEMMTGSGSIVVMILGNAFVMALEGFIVGIQGLRLEFYELFSRYFEGQGKPFRPVVIQ</sequence>
<feature type="transmembrane region" description="Helical" evidence="9">
    <location>
        <begin position="594"/>
        <end position="617"/>
    </location>
</feature>
<comment type="caution">
    <text evidence="10">The sequence shown here is derived from an EMBL/GenBank/DDBJ whole genome shotgun (WGS) entry which is preliminary data.</text>
</comment>
<keyword evidence="8" id="KW-0175">Coiled coil</keyword>
<feature type="coiled-coil region" evidence="8">
    <location>
        <begin position="216"/>
        <end position="250"/>
    </location>
</feature>
<evidence type="ECO:0000256" key="3">
    <source>
        <dbReference type="ARBA" id="ARBA00022448"/>
    </source>
</evidence>
<dbReference type="Proteomes" id="UP000653127">
    <property type="component" value="Unassembled WGS sequence"/>
</dbReference>
<comment type="similarity">
    <text evidence="2">Belongs to the V-ATPase 116 kDa subunit family.</text>
</comment>
<reference evidence="10" key="1">
    <citation type="submission" date="2020-08" db="EMBL/GenBank/DDBJ databases">
        <title>Genome public.</title>
        <authorList>
            <person name="Liu C."/>
            <person name="Sun Q."/>
        </authorList>
    </citation>
    <scope>NUCLEOTIDE SEQUENCE</scope>
    <source>
        <strain evidence="10">NSJ-31</strain>
    </source>
</reference>
<feature type="transmembrane region" description="Helical" evidence="9">
    <location>
        <begin position="354"/>
        <end position="377"/>
    </location>
</feature>
<evidence type="ECO:0000313" key="10">
    <source>
        <dbReference type="EMBL" id="MBC8545613.1"/>
    </source>
</evidence>
<evidence type="ECO:0000313" key="11">
    <source>
        <dbReference type="Proteomes" id="UP000653127"/>
    </source>
</evidence>
<gene>
    <name evidence="10" type="ORF">H8711_01500</name>
</gene>
<dbReference type="GO" id="GO:0007035">
    <property type="term" value="P:vacuolar acidification"/>
    <property type="evidence" value="ECO:0007669"/>
    <property type="project" value="TreeGrafter"/>
</dbReference>
<evidence type="ECO:0000256" key="8">
    <source>
        <dbReference type="SAM" id="Coils"/>
    </source>
</evidence>
<keyword evidence="6" id="KW-0406">Ion transport</keyword>
<protein>
    <submittedName>
        <fullName evidence="10">V-type ATP synthase subunit I</fullName>
    </submittedName>
</protein>
<dbReference type="GO" id="GO:0046961">
    <property type="term" value="F:proton-transporting ATPase activity, rotational mechanism"/>
    <property type="evidence" value="ECO:0007669"/>
    <property type="project" value="InterPro"/>
</dbReference>
<feature type="transmembrane region" description="Helical" evidence="9">
    <location>
        <begin position="438"/>
        <end position="460"/>
    </location>
</feature>
<dbReference type="GO" id="GO:0016471">
    <property type="term" value="C:vacuolar proton-transporting V-type ATPase complex"/>
    <property type="evidence" value="ECO:0007669"/>
    <property type="project" value="TreeGrafter"/>
</dbReference>
<dbReference type="PANTHER" id="PTHR11629">
    <property type="entry name" value="VACUOLAR PROTON ATPASES"/>
    <property type="match status" value="1"/>
</dbReference>
<evidence type="ECO:0000256" key="1">
    <source>
        <dbReference type="ARBA" id="ARBA00004141"/>
    </source>
</evidence>
<keyword evidence="4 9" id="KW-0812">Transmembrane</keyword>
<feature type="transmembrane region" description="Helical" evidence="9">
    <location>
        <begin position="500"/>
        <end position="519"/>
    </location>
</feature>
<feature type="transmembrane region" description="Helical" evidence="9">
    <location>
        <begin position="472"/>
        <end position="494"/>
    </location>
</feature>
<evidence type="ECO:0000256" key="4">
    <source>
        <dbReference type="ARBA" id="ARBA00022692"/>
    </source>
</evidence>
<feature type="transmembrane region" description="Helical" evidence="9">
    <location>
        <begin position="389"/>
        <end position="408"/>
    </location>
</feature>
<dbReference type="Pfam" id="PF01496">
    <property type="entry name" value="V_ATPase_I"/>
    <property type="match status" value="1"/>
</dbReference>
<evidence type="ECO:0000256" key="9">
    <source>
        <dbReference type="SAM" id="Phobius"/>
    </source>
</evidence>
<accession>A0A926I3K6</accession>
<keyword evidence="7 9" id="KW-0472">Membrane</keyword>
<organism evidence="10 11">
    <name type="scientific">Ligaoa zhengdingensis</name>
    <dbReference type="NCBI Taxonomy" id="2763658"/>
    <lineage>
        <taxon>Bacteria</taxon>
        <taxon>Bacillati</taxon>
        <taxon>Bacillota</taxon>
        <taxon>Clostridia</taxon>
        <taxon>Eubacteriales</taxon>
        <taxon>Oscillospiraceae</taxon>
        <taxon>Ligaoa</taxon>
    </lineage>
</organism>
<dbReference type="GO" id="GO:0051117">
    <property type="term" value="F:ATPase binding"/>
    <property type="evidence" value="ECO:0007669"/>
    <property type="project" value="TreeGrafter"/>
</dbReference>
<dbReference type="InterPro" id="IPR002490">
    <property type="entry name" value="V-ATPase_116kDa_su"/>
</dbReference>
<dbReference type="GO" id="GO:0033179">
    <property type="term" value="C:proton-transporting V-type ATPase, V0 domain"/>
    <property type="evidence" value="ECO:0007669"/>
    <property type="project" value="InterPro"/>
</dbReference>
<dbReference type="PANTHER" id="PTHR11629:SF63">
    <property type="entry name" value="V-TYPE PROTON ATPASE SUBUNIT A"/>
    <property type="match status" value="1"/>
</dbReference>
<proteinExistence type="inferred from homology"/>
<keyword evidence="3" id="KW-0813">Transport</keyword>
<feature type="transmembrane region" description="Helical" evidence="9">
    <location>
        <begin position="564"/>
        <end position="582"/>
    </location>
</feature>
<evidence type="ECO:0000256" key="7">
    <source>
        <dbReference type="ARBA" id="ARBA00023136"/>
    </source>
</evidence>
<evidence type="ECO:0000256" key="2">
    <source>
        <dbReference type="ARBA" id="ARBA00009904"/>
    </source>
</evidence>
<feature type="transmembrane region" description="Helical" evidence="9">
    <location>
        <begin position="539"/>
        <end position="558"/>
    </location>
</feature>
<keyword evidence="11" id="KW-1185">Reference proteome</keyword>
<dbReference type="RefSeq" id="WP_249281765.1">
    <property type="nucleotide sequence ID" value="NZ_JACRST010000001.1"/>
</dbReference>
<evidence type="ECO:0000256" key="6">
    <source>
        <dbReference type="ARBA" id="ARBA00023065"/>
    </source>
</evidence>
<evidence type="ECO:0000256" key="5">
    <source>
        <dbReference type="ARBA" id="ARBA00022989"/>
    </source>
</evidence>
<dbReference type="EMBL" id="JACRST010000001">
    <property type="protein sequence ID" value="MBC8545613.1"/>
    <property type="molecule type" value="Genomic_DNA"/>
</dbReference>
<keyword evidence="5 9" id="KW-1133">Transmembrane helix</keyword>
<comment type="subcellular location">
    <subcellularLocation>
        <location evidence="1">Membrane</location>
        <topology evidence="1">Multi-pass membrane protein</topology>
    </subcellularLocation>
</comment>
<dbReference type="AlphaFoldDB" id="A0A926I3K6"/>